<evidence type="ECO:0000313" key="4">
    <source>
        <dbReference type="WBParaSite" id="HPLM_0001771401-mRNA-1"/>
    </source>
</evidence>
<feature type="compositionally biased region" description="Polar residues" evidence="1">
    <location>
        <begin position="61"/>
        <end position="71"/>
    </location>
</feature>
<feature type="region of interest" description="Disordered" evidence="1">
    <location>
        <begin position="61"/>
        <end position="91"/>
    </location>
</feature>
<sequence>MLTSRAQRGSTSGDDSELSVRVAVLTPEFRAMGSDHWFRRPFSLQVHKKSYSVRMISPSNRYSSTPSTLFTSRIDEPSPLGMSSAASAPCK</sequence>
<evidence type="ECO:0000313" key="2">
    <source>
        <dbReference type="EMBL" id="VDO66489.1"/>
    </source>
</evidence>
<gene>
    <name evidence="2" type="ORF">HPLM_LOCUS17706</name>
</gene>
<reference evidence="2 3" key="2">
    <citation type="submission" date="2018-11" db="EMBL/GenBank/DDBJ databases">
        <authorList>
            <consortium name="Pathogen Informatics"/>
        </authorList>
    </citation>
    <scope>NUCLEOTIDE SEQUENCE [LARGE SCALE GENOMIC DNA]</scope>
    <source>
        <strain evidence="2 3">MHpl1</strain>
    </source>
</reference>
<accession>A0A0N4X0D9</accession>
<protein>
    <submittedName>
        <fullName evidence="4">PLAT domain-containing protein</fullName>
    </submittedName>
</protein>
<dbReference type="EMBL" id="UZAF01020107">
    <property type="protein sequence ID" value="VDO66489.1"/>
    <property type="molecule type" value="Genomic_DNA"/>
</dbReference>
<evidence type="ECO:0000313" key="3">
    <source>
        <dbReference type="Proteomes" id="UP000268014"/>
    </source>
</evidence>
<proteinExistence type="predicted"/>
<dbReference type="WBParaSite" id="HPLM_0001771401-mRNA-1">
    <property type="protein sequence ID" value="HPLM_0001771401-mRNA-1"/>
    <property type="gene ID" value="HPLM_0001771401"/>
</dbReference>
<reference evidence="4" key="1">
    <citation type="submission" date="2017-02" db="UniProtKB">
        <authorList>
            <consortium name="WormBaseParasite"/>
        </authorList>
    </citation>
    <scope>IDENTIFICATION</scope>
</reference>
<organism evidence="4">
    <name type="scientific">Haemonchus placei</name>
    <name type="common">Barber's pole worm</name>
    <dbReference type="NCBI Taxonomy" id="6290"/>
    <lineage>
        <taxon>Eukaryota</taxon>
        <taxon>Metazoa</taxon>
        <taxon>Ecdysozoa</taxon>
        <taxon>Nematoda</taxon>
        <taxon>Chromadorea</taxon>
        <taxon>Rhabditida</taxon>
        <taxon>Rhabditina</taxon>
        <taxon>Rhabditomorpha</taxon>
        <taxon>Strongyloidea</taxon>
        <taxon>Trichostrongylidae</taxon>
        <taxon>Haemonchus</taxon>
    </lineage>
</organism>
<evidence type="ECO:0000256" key="1">
    <source>
        <dbReference type="SAM" id="MobiDB-lite"/>
    </source>
</evidence>
<dbReference type="AlphaFoldDB" id="A0A0N4X0D9"/>
<dbReference type="Proteomes" id="UP000268014">
    <property type="component" value="Unassembled WGS sequence"/>
</dbReference>
<keyword evidence="3" id="KW-1185">Reference proteome</keyword>
<name>A0A0N4X0D9_HAEPC</name>